<sequence length="620" mass="68045">MSQTAIPLQFEKYLRDKVSLGKAPKINEMIFAYIPDLDPSQPIDRSQGLPPMSQWVYQRTIDQVGKMGDNALAYSVVVPDSEDAFTFNAIFMRDKDVPDSCAFVVHKADETKEVGSTLTRTLVMEFDGAAELAGIHVDAETWQIDYSARLLGMDEDLRLACFDIYGHTAYINGFDVSRHTDPNKYIISAGVVYVGGLRFELPAQLVQTVIDKPATLYVEVYRDGTALSVWKNHGQVIASQSPMADHTNANGRHHYVTKLAHINSDGSIEDLRQRGGLQAHLDAEDPHSQYIPKSAIATIEEAKQGKKGKVTDAEGMHAAFNLFGFGDKPLEFVPDLDRINLSNKSFAFTSDAGVKSGLNLAGFGELRFYGSGGGERVLMIVRTIEPTSGDILGTFERFSNDSGNTWTDWKRILSSLDKADTPTAQAGLNNEYYMTPFTTRQAIESKSKLLGEPFRIFDHLEGSEKPNNSGVSKYIKLTAGEDGAGGFNEGLLINETTSGSGPTVEITAEIAKGPMAGEIVNLVNSEKRHIAPGENSGTVHDDHMQVITGAIEFNFDLVDEYYRGAIRPSSGDLDNIIATAGTRNSQSDGINFDSSWSPDARTSDRTDVKRIEATYYMRIV</sequence>
<evidence type="ECO:0000259" key="1">
    <source>
        <dbReference type="Pfam" id="PF12571"/>
    </source>
</evidence>
<dbReference type="Pfam" id="PF12571">
    <property type="entry name" value="Phage_tail_fib"/>
    <property type="match status" value="1"/>
</dbReference>
<gene>
    <name evidence="2" type="ORF">BZG09_05345</name>
</gene>
<evidence type="ECO:0000313" key="2">
    <source>
        <dbReference type="EMBL" id="OOE45130.1"/>
    </source>
</evidence>
<protein>
    <recommendedName>
        <fullName evidence="1">Phage tail fibre protein N-terminal domain-containing protein</fullName>
    </recommendedName>
</protein>
<organism evidence="2 3">
    <name type="scientific">Salinivibrio kushneri</name>
    <dbReference type="NCBI Taxonomy" id="1908198"/>
    <lineage>
        <taxon>Bacteria</taxon>
        <taxon>Pseudomonadati</taxon>
        <taxon>Pseudomonadota</taxon>
        <taxon>Gammaproteobacteria</taxon>
        <taxon>Vibrionales</taxon>
        <taxon>Vibrionaceae</taxon>
        <taxon>Salinivibrio</taxon>
    </lineage>
</organism>
<dbReference type="AlphaFoldDB" id="A0AB36K8W5"/>
<comment type="caution">
    <text evidence="2">The sequence shown here is derived from an EMBL/GenBank/DDBJ whole genome shotgun (WGS) entry which is preliminary data.</text>
</comment>
<reference evidence="2 3" key="1">
    <citation type="journal article" date="2017" name="Genome Announc.">
        <title>Draft Genome Sequences of Salinivibrio proteolyticus, Salinivibrio sharmensis, Salinivibrio siamensis, Salinivibrio costicola subsp. alcaliphilus, Salinivibrio costicola subsp. vallismortis, and 29 New Isolates Belonging to the Genus Salinivibrio.</title>
        <authorList>
            <person name="Lopez-Hermoso C."/>
            <person name="de la Haba R.R."/>
            <person name="Sanchez-Porro C."/>
            <person name="Bayliss S.C."/>
            <person name="Feil E.J."/>
            <person name="Ventosa A."/>
        </authorList>
    </citation>
    <scope>NUCLEOTIDE SEQUENCE [LARGE SCALE GENOMIC DNA]</scope>
    <source>
        <strain evidence="2 3">IC202</strain>
    </source>
</reference>
<dbReference type="InterPro" id="IPR022225">
    <property type="entry name" value="Phage_tail_fibre_N"/>
</dbReference>
<dbReference type="RefSeq" id="WP_077457565.1">
    <property type="nucleotide sequence ID" value="NZ_MUEO01000009.1"/>
</dbReference>
<evidence type="ECO:0000313" key="3">
    <source>
        <dbReference type="Proteomes" id="UP000188726"/>
    </source>
</evidence>
<name>A0AB36K8W5_9GAMM</name>
<dbReference type="EMBL" id="MUEO01000009">
    <property type="protein sequence ID" value="OOE45130.1"/>
    <property type="molecule type" value="Genomic_DNA"/>
</dbReference>
<accession>A0AB36K8W5</accession>
<proteinExistence type="predicted"/>
<dbReference type="Proteomes" id="UP000188726">
    <property type="component" value="Unassembled WGS sequence"/>
</dbReference>
<feature type="domain" description="Phage tail fibre protein N-terminal" evidence="1">
    <location>
        <begin position="4"/>
        <end position="153"/>
    </location>
</feature>